<dbReference type="HOGENOM" id="CLU_076438_1_0_1"/>
<feature type="compositionally biased region" description="Basic and acidic residues" evidence="7">
    <location>
        <begin position="1"/>
        <end position="14"/>
    </location>
</feature>
<evidence type="ECO:0000256" key="5">
    <source>
        <dbReference type="ARBA" id="ARBA00023242"/>
    </source>
</evidence>
<dbReference type="GeneTree" id="ENSGT00730000111029"/>
<evidence type="ECO:0000256" key="1">
    <source>
        <dbReference type="ARBA" id="ARBA00004123"/>
    </source>
</evidence>
<evidence type="ECO:0000256" key="4">
    <source>
        <dbReference type="ARBA" id="ARBA00023187"/>
    </source>
</evidence>
<feature type="compositionally biased region" description="Basic residues" evidence="7">
    <location>
        <begin position="84"/>
        <end position="94"/>
    </location>
</feature>
<comment type="subcellular location">
    <subcellularLocation>
        <location evidence="1">Nucleus</location>
    </subcellularLocation>
</comment>
<sequence length="196" mass="21587">MVVSTKENEVDKSNPRTGRQRKGRSSSSSGSSSGSSSSGSSSDGSRSSSSDSSSSSSPEPGRGRGKQRERKESPPQRRGGPTSRRSRSPRRPIRRERSPTPKPTKLHVGNLTKNINKEHVNEIFSYYGKVKTVDMPMERNGIPRGLAYVEFDDHTEADKALKFMDGGQIDGQVVAIRAVLPIRRRPPRRSPPPMMQ</sequence>
<feature type="domain" description="RRM" evidence="8">
    <location>
        <begin position="104"/>
        <end position="181"/>
    </location>
</feature>
<accession>F6W3V6</accession>
<dbReference type="SMART" id="SM00360">
    <property type="entry name" value="RRM"/>
    <property type="match status" value="1"/>
</dbReference>
<dbReference type="Ensembl" id="ENSCINT00000028592.2">
    <property type="protein sequence ID" value="ENSCINP00000028346.2"/>
    <property type="gene ID" value="ENSCING00000016317.2"/>
</dbReference>
<keyword evidence="5" id="KW-0539">Nucleus</keyword>
<dbReference type="CDD" id="cd12365">
    <property type="entry name" value="RRM_RNPS1"/>
    <property type="match status" value="1"/>
</dbReference>
<evidence type="ECO:0000256" key="7">
    <source>
        <dbReference type="SAM" id="MobiDB-lite"/>
    </source>
</evidence>
<dbReference type="GO" id="GO:0061574">
    <property type="term" value="C:ASAP complex"/>
    <property type="evidence" value="ECO:0000318"/>
    <property type="project" value="GO_Central"/>
</dbReference>
<evidence type="ECO:0000313" key="9">
    <source>
        <dbReference type="Ensembl" id="ENSCINP00000028346.2"/>
    </source>
</evidence>
<feature type="region of interest" description="Disordered" evidence="7">
    <location>
        <begin position="1"/>
        <end position="108"/>
    </location>
</feature>
<dbReference type="STRING" id="7719.ENSCINP00000028346"/>
<dbReference type="GO" id="GO:0005654">
    <property type="term" value="C:nucleoplasm"/>
    <property type="evidence" value="ECO:0000318"/>
    <property type="project" value="GO_Central"/>
</dbReference>
<dbReference type="PANTHER" id="PTHR15481">
    <property type="entry name" value="RIBONUCLEIC ACID BINDING PROTEIN S1"/>
    <property type="match status" value="1"/>
</dbReference>
<keyword evidence="10" id="KW-1185">Reference proteome</keyword>
<dbReference type="PANTHER" id="PTHR15481:SF0">
    <property type="entry name" value="LD23870P-RELATED"/>
    <property type="match status" value="1"/>
</dbReference>
<dbReference type="GO" id="GO:0000398">
    <property type="term" value="P:mRNA splicing, via spliceosome"/>
    <property type="evidence" value="ECO:0000318"/>
    <property type="project" value="GO_Central"/>
</dbReference>
<reference evidence="10" key="1">
    <citation type="journal article" date="2002" name="Science">
        <title>The draft genome of Ciona intestinalis: insights into chordate and vertebrate origins.</title>
        <authorList>
            <person name="Dehal P."/>
            <person name="Satou Y."/>
            <person name="Campbell R.K."/>
            <person name="Chapman J."/>
            <person name="Degnan B."/>
            <person name="De Tomaso A."/>
            <person name="Davidson B."/>
            <person name="Di Gregorio A."/>
            <person name="Gelpke M."/>
            <person name="Goodstein D.M."/>
            <person name="Harafuji N."/>
            <person name="Hastings K.E."/>
            <person name="Ho I."/>
            <person name="Hotta K."/>
            <person name="Huang W."/>
            <person name="Kawashima T."/>
            <person name="Lemaire P."/>
            <person name="Martinez D."/>
            <person name="Meinertzhagen I.A."/>
            <person name="Necula S."/>
            <person name="Nonaka M."/>
            <person name="Putnam N."/>
            <person name="Rash S."/>
            <person name="Saiga H."/>
            <person name="Satake M."/>
            <person name="Terry A."/>
            <person name="Yamada L."/>
            <person name="Wang H.G."/>
            <person name="Awazu S."/>
            <person name="Azumi K."/>
            <person name="Boore J."/>
            <person name="Branno M."/>
            <person name="Chin-Bow S."/>
            <person name="DeSantis R."/>
            <person name="Doyle S."/>
            <person name="Francino P."/>
            <person name="Keys D.N."/>
            <person name="Haga S."/>
            <person name="Hayashi H."/>
            <person name="Hino K."/>
            <person name="Imai K.S."/>
            <person name="Inaba K."/>
            <person name="Kano S."/>
            <person name="Kobayashi K."/>
            <person name="Kobayashi M."/>
            <person name="Lee B.I."/>
            <person name="Makabe K.W."/>
            <person name="Manohar C."/>
            <person name="Matassi G."/>
            <person name="Medina M."/>
            <person name="Mochizuki Y."/>
            <person name="Mount S."/>
            <person name="Morishita T."/>
            <person name="Miura S."/>
            <person name="Nakayama A."/>
            <person name="Nishizaka S."/>
            <person name="Nomoto H."/>
            <person name="Ohta F."/>
            <person name="Oishi K."/>
            <person name="Rigoutsos I."/>
            <person name="Sano M."/>
            <person name="Sasaki A."/>
            <person name="Sasakura Y."/>
            <person name="Shoguchi E."/>
            <person name="Shin-i T."/>
            <person name="Spagnuolo A."/>
            <person name="Stainier D."/>
            <person name="Suzuki M.M."/>
            <person name="Tassy O."/>
            <person name="Takatori N."/>
            <person name="Tokuoka M."/>
            <person name="Yagi K."/>
            <person name="Yoshizaki F."/>
            <person name="Wada S."/>
            <person name="Zhang C."/>
            <person name="Hyatt P.D."/>
            <person name="Larimer F."/>
            <person name="Detter C."/>
            <person name="Doggett N."/>
            <person name="Glavina T."/>
            <person name="Hawkins T."/>
            <person name="Richardson P."/>
            <person name="Lucas S."/>
            <person name="Kohara Y."/>
            <person name="Levine M."/>
            <person name="Satoh N."/>
            <person name="Rokhsar D.S."/>
        </authorList>
    </citation>
    <scope>NUCLEOTIDE SEQUENCE [LARGE SCALE GENOMIC DNA]</scope>
</reference>
<keyword evidence="4" id="KW-0508">mRNA splicing</keyword>
<dbReference type="GO" id="GO:0005737">
    <property type="term" value="C:cytoplasm"/>
    <property type="evidence" value="ECO:0000318"/>
    <property type="project" value="GO_Central"/>
</dbReference>
<feature type="compositionally biased region" description="Low complexity" evidence="7">
    <location>
        <begin position="25"/>
        <end position="60"/>
    </location>
</feature>
<dbReference type="Gene3D" id="3.30.70.330">
    <property type="match status" value="1"/>
</dbReference>
<keyword evidence="2" id="KW-0507">mRNA processing</keyword>
<evidence type="ECO:0000256" key="3">
    <source>
        <dbReference type="ARBA" id="ARBA00022884"/>
    </source>
</evidence>
<dbReference type="InParanoid" id="F6W3V6"/>
<name>F6W3V6_CIOIN</name>
<dbReference type="InterPro" id="IPR034201">
    <property type="entry name" value="RNPS1_RRM"/>
</dbReference>
<proteinExistence type="predicted"/>
<dbReference type="SUPFAM" id="SSF54928">
    <property type="entry name" value="RNA-binding domain, RBD"/>
    <property type="match status" value="1"/>
</dbReference>
<evidence type="ECO:0000313" key="10">
    <source>
        <dbReference type="Proteomes" id="UP000008144"/>
    </source>
</evidence>
<protein>
    <recommendedName>
        <fullName evidence="8">RRM domain-containing protein</fullName>
    </recommendedName>
</protein>
<organism evidence="9 10">
    <name type="scientific">Ciona intestinalis</name>
    <name type="common">Transparent sea squirt</name>
    <name type="synonym">Ascidia intestinalis</name>
    <dbReference type="NCBI Taxonomy" id="7719"/>
    <lineage>
        <taxon>Eukaryota</taxon>
        <taxon>Metazoa</taxon>
        <taxon>Chordata</taxon>
        <taxon>Tunicata</taxon>
        <taxon>Ascidiacea</taxon>
        <taxon>Phlebobranchia</taxon>
        <taxon>Cionidae</taxon>
        <taxon>Ciona</taxon>
    </lineage>
</organism>
<dbReference type="InterPro" id="IPR012677">
    <property type="entry name" value="Nucleotide-bd_a/b_plait_sf"/>
</dbReference>
<dbReference type="InterPro" id="IPR035979">
    <property type="entry name" value="RBD_domain_sf"/>
</dbReference>
<reference evidence="9" key="3">
    <citation type="submission" date="2025-09" db="UniProtKB">
        <authorList>
            <consortium name="Ensembl"/>
        </authorList>
    </citation>
    <scope>IDENTIFICATION</scope>
</reference>
<keyword evidence="3 6" id="KW-0694">RNA-binding</keyword>
<evidence type="ECO:0000259" key="8">
    <source>
        <dbReference type="PROSITE" id="PS50102"/>
    </source>
</evidence>
<dbReference type="Pfam" id="PF00076">
    <property type="entry name" value="RRM_1"/>
    <property type="match status" value="1"/>
</dbReference>
<reference evidence="9" key="2">
    <citation type="submission" date="2025-08" db="UniProtKB">
        <authorList>
            <consortium name="Ensembl"/>
        </authorList>
    </citation>
    <scope>IDENTIFICATION</scope>
</reference>
<dbReference type="GO" id="GO:0003723">
    <property type="term" value="F:RNA binding"/>
    <property type="evidence" value="ECO:0007669"/>
    <property type="project" value="UniProtKB-UniRule"/>
</dbReference>
<dbReference type="Proteomes" id="UP000008144">
    <property type="component" value="Unassembled WGS sequence"/>
</dbReference>
<evidence type="ECO:0000256" key="2">
    <source>
        <dbReference type="ARBA" id="ARBA00022664"/>
    </source>
</evidence>
<dbReference type="AlphaFoldDB" id="F6W3V6"/>
<evidence type="ECO:0000256" key="6">
    <source>
        <dbReference type="PROSITE-ProRule" id="PRU00176"/>
    </source>
</evidence>
<dbReference type="PROSITE" id="PS50102">
    <property type="entry name" value="RRM"/>
    <property type="match status" value="1"/>
</dbReference>
<dbReference type="InterPro" id="IPR000504">
    <property type="entry name" value="RRM_dom"/>
</dbReference>
<dbReference type="OMA" id="SPGRRCH"/>